<evidence type="ECO:0000256" key="1">
    <source>
        <dbReference type="SAM" id="MobiDB-lite"/>
    </source>
</evidence>
<feature type="region of interest" description="Disordered" evidence="1">
    <location>
        <begin position="51"/>
        <end position="74"/>
    </location>
</feature>
<evidence type="ECO:0000313" key="2">
    <source>
        <dbReference type="EMBL" id="DAF57117.1"/>
    </source>
</evidence>
<reference evidence="2" key="1">
    <citation type="journal article" date="2021" name="Proc. Natl. Acad. Sci. U.S.A.">
        <title>A Catalog of Tens of Thousands of Viruses from Human Metagenomes Reveals Hidden Associations with Chronic Diseases.</title>
        <authorList>
            <person name="Tisza M.J."/>
            <person name="Buck C.B."/>
        </authorList>
    </citation>
    <scope>NUCLEOTIDE SEQUENCE</scope>
    <source>
        <strain evidence="2">CtEeW6</strain>
    </source>
</reference>
<organism evidence="2">
    <name type="scientific">Siphoviridae sp. ctEeW6</name>
    <dbReference type="NCBI Taxonomy" id="2827816"/>
    <lineage>
        <taxon>Viruses</taxon>
        <taxon>Duplodnaviria</taxon>
        <taxon>Heunggongvirae</taxon>
        <taxon>Uroviricota</taxon>
        <taxon>Caudoviricetes</taxon>
    </lineage>
</organism>
<accession>A0A8S5T1C2</accession>
<sequence>MSLYWKFGLAFGVFAALVSGCLMYGRQEYRRGEIAATARISAELAKSAAREQANKHAASQTYQHNKARDEREKRTQYVEVEKIVEKPVYRGDCLDDDGVRVINEAITRSNRTAARFGAAMP</sequence>
<dbReference type="PROSITE" id="PS51257">
    <property type="entry name" value="PROKAR_LIPOPROTEIN"/>
    <property type="match status" value="1"/>
</dbReference>
<name>A0A8S5T1C2_9CAUD</name>
<proteinExistence type="predicted"/>
<protein>
    <submittedName>
        <fullName evidence="2">Uncharacterized protein</fullName>
    </submittedName>
</protein>
<dbReference type="EMBL" id="BK032728">
    <property type="protein sequence ID" value="DAF57117.1"/>
    <property type="molecule type" value="Genomic_DNA"/>
</dbReference>